<accession>A0A0A8YLX7</accession>
<dbReference type="AlphaFoldDB" id="A0A0A8YLX7"/>
<name>A0A0A8YLX7_ARUDO</name>
<evidence type="ECO:0000313" key="1">
    <source>
        <dbReference type="EMBL" id="JAD27389.1"/>
    </source>
</evidence>
<protein>
    <submittedName>
        <fullName evidence="1">Uncharacterized protein</fullName>
    </submittedName>
</protein>
<reference evidence="1" key="2">
    <citation type="journal article" date="2015" name="Data Brief">
        <title>Shoot transcriptome of the giant reed, Arundo donax.</title>
        <authorList>
            <person name="Barrero R.A."/>
            <person name="Guerrero F.D."/>
            <person name="Moolhuijzen P."/>
            <person name="Goolsby J.A."/>
            <person name="Tidwell J."/>
            <person name="Bellgard S.E."/>
            <person name="Bellgard M.I."/>
        </authorList>
    </citation>
    <scope>NUCLEOTIDE SEQUENCE</scope>
    <source>
        <tissue evidence="1">Shoot tissue taken approximately 20 cm above the soil surface</tissue>
    </source>
</reference>
<sequence>MRYLNLMRWMIHQQGWPWLFMIQMGH</sequence>
<reference evidence="1" key="1">
    <citation type="submission" date="2014-09" db="EMBL/GenBank/DDBJ databases">
        <authorList>
            <person name="Magalhaes I.L.F."/>
            <person name="Oliveira U."/>
            <person name="Santos F.R."/>
            <person name="Vidigal T.H.D.A."/>
            <person name="Brescovit A.D."/>
            <person name="Santos A.J."/>
        </authorList>
    </citation>
    <scope>NUCLEOTIDE SEQUENCE</scope>
    <source>
        <tissue evidence="1">Shoot tissue taken approximately 20 cm above the soil surface</tissue>
    </source>
</reference>
<organism evidence="1">
    <name type="scientific">Arundo donax</name>
    <name type="common">Giant reed</name>
    <name type="synonym">Donax arundinaceus</name>
    <dbReference type="NCBI Taxonomy" id="35708"/>
    <lineage>
        <taxon>Eukaryota</taxon>
        <taxon>Viridiplantae</taxon>
        <taxon>Streptophyta</taxon>
        <taxon>Embryophyta</taxon>
        <taxon>Tracheophyta</taxon>
        <taxon>Spermatophyta</taxon>
        <taxon>Magnoliopsida</taxon>
        <taxon>Liliopsida</taxon>
        <taxon>Poales</taxon>
        <taxon>Poaceae</taxon>
        <taxon>PACMAD clade</taxon>
        <taxon>Arundinoideae</taxon>
        <taxon>Arundineae</taxon>
        <taxon>Arundo</taxon>
    </lineage>
</organism>
<proteinExistence type="predicted"/>
<dbReference type="EMBL" id="GBRH01270506">
    <property type="protein sequence ID" value="JAD27389.1"/>
    <property type="molecule type" value="Transcribed_RNA"/>
</dbReference>